<dbReference type="Proteomes" id="UP001597459">
    <property type="component" value="Unassembled WGS sequence"/>
</dbReference>
<reference evidence="3" key="1">
    <citation type="journal article" date="2019" name="Int. J. Syst. Evol. Microbiol.">
        <title>The Global Catalogue of Microorganisms (GCM) 10K type strain sequencing project: providing services to taxonomists for standard genome sequencing and annotation.</title>
        <authorList>
            <consortium name="The Broad Institute Genomics Platform"/>
            <consortium name="The Broad Institute Genome Sequencing Center for Infectious Disease"/>
            <person name="Wu L."/>
            <person name="Ma J."/>
        </authorList>
    </citation>
    <scope>NUCLEOTIDE SEQUENCE [LARGE SCALE GENOMIC DNA]</scope>
    <source>
        <strain evidence="3">KCTC 42423</strain>
    </source>
</reference>
<keyword evidence="3" id="KW-1185">Reference proteome</keyword>
<evidence type="ECO:0000313" key="3">
    <source>
        <dbReference type="Proteomes" id="UP001597459"/>
    </source>
</evidence>
<dbReference type="RefSeq" id="WP_176029761.1">
    <property type="nucleotide sequence ID" value="NZ_JBHSJV010000001.1"/>
</dbReference>
<comment type="caution">
    <text evidence="2">The sequence shown here is derived from an EMBL/GenBank/DDBJ whole genome shotgun (WGS) entry which is preliminary data.</text>
</comment>
<evidence type="ECO:0000313" key="2">
    <source>
        <dbReference type="EMBL" id="MFD2592012.1"/>
    </source>
</evidence>
<keyword evidence="1" id="KW-0812">Transmembrane</keyword>
<protein>
    <submittedName>
        <fullName evidence="2">DUF4199 domain-containing protein</fullName>
    </submittedName>
</protein>
<dbReference type="InterPro" id="IPR025250">
    <property type="entry name" value="DUF4199"/>
</dbReference>
<keyword evidence="1" id="KW-1133">Transmembrane helix</keyword>
<keyword evidence="1" id="KW-0472">Membrane</keyword>
<name>A0ABW5N8S4_9FLAO</name>
<feature type="transmembrane region" description="Helical" evidence="1">
    <location>
        <begin position="80"/>
        <end position="101"/>
    </location>
</feature>
<accession>A0ABW5N8S4</accession>
<proteinExistence type="predicted"/>
<feature type="transmembrane region" description="Helical" evidence="1">
    <location>
        <begin position="143"/>
        <end position="167"/>
    </location>
</feature>
<feature type="transmembrane region" description="Helical" evidence="1">
    <location>
        <begin position="39"/>
        <end position="59"/>
    </location>
</feature>
<sequence length="175" mass="19465">MENATTNTKKFILNYGAILGVLSVLLGVILYVTDSHKEQSWIQSLIGFLIILGVIIFGIKAFKTANNGFLTLSQALKIGLGISLVGALIGIIWLFLLTMVIEPDFTAQLADMQREKLIEQYPDFTQEQIDQSVEMAQKFSTPYMMAAFSLIGNLFLGFIISLFGGLIMQKKQDLY</sequence>
<dbReference type="EMBL" id="JBHULX010000028">
    <property type="protein sequence ID" value="MFD2592012.1"/>
    <property type="molecule type" value="Genomic_DNA"/>
</dbReference>
<organism evidence="2 3">
    <name type="scientific">Aquimarina hainanensis</name>
    <dbReference type="NCBI Taxonomy" id="1578017"/>
    <lineage>
        <taxon>Bacteria</taxon>
        <taxon>Pseudomonadati</taxon>
        <taxon>Bacteroidota</taxon>
        <taxon>Flavobacteriia</taxon>
        <taxon>Flavobacteriales</taxon>
        <taxon>Flavobacteriaceae</taxon>
        <taxon>Aquimarina</taxon>
    </lineage>
</organism>
<gene>
    <name evidence="2" type="ORF">ACFSTE_14330</name>
</gene>
<evidence type="ECO:0000256" key="1">
    <source>
        <dbReference type="SAM" id="Phobius"/>
    </source>
</evidence>
<dbReference type="Pfam" id="PF13858">
    <property type="entry name" value="DUF4199"/>
    <property type="match status" value="1"/>
</dbReference>
<feature type="transmembrane region" description="Helical" evidence="1">
    <location>
        <begin position="12"/>
        <end position="33"/>
    </location>
</feature>